<dbReference type="RefSeq" id="WP_023043710.1">
    <property type="nucleotide sequence ID" value="NZ_CAWLUD010000068.1"/>
</dbReference>
<evidence type="ECO:0000313" key="1">
    <source>
        <dbReference type="EMBL" id="KER01830.1"/>
    </source>
</evidence>
<name>A0A081RT27_PHOTE</name>
<organism evidence="1 2">
    <name type="scientific">Photorhabdus temperata subsp. temperata Meg1</name>
    <dbReference type="NCBI Taxonomy" id="1393735"/>
    <lineage>
        <taxon>Bacteria</taxon>
        <taxon>Pseudomonadati</taxon>
        <taxon>Pseudomonadota</taxon>
        <taxon>Gammaproteobacteria</taxon>
        <taxon>Enterobacterales</taxon>
        <taxon>Morganellaceae</taxon>
        <taxon>Photorhabdus</taxon>
    </lineage>
</organism>
<evidence type="ECO:0000313" key="2">
    <source>
        <dbReference type="Proteomes" id="UP000028002"/>
    </source>
</evidence>
<proteinExistence type="predicted"/>
<sequence length="114" mass="13038">MKEIKKKEKGKMLGVNRHSFFVVNLTNKILTGDVFWSNSSNTSALNVNGLYPATASLLQDFYPESGKTDYWRWTEKGRRYQLDCYDNDIYVAVVISDYGIGVLPSGTSPDTWKW</sequence>
<dbReference type="EMBL" id="JGVH01000068">
    <property type="protein sequence ID" value="KER01830.1"/>
    <property type="molecule type" value="Genomic_DNA"/>
</dbReference>
<dbReference type="PATRIC" id="fig|1393735.3.peg.3626"/>
<reference evidence="1 2" key="1">
    <citation type="submission" date="2014-03" db="EMBL/GenBank/DDBJ databases">
        <title>Draft Genome of Photorhabdus temperata Meg1.</title>
        <authorList>
            <person name="Hurst S.G.IV."/>
            <person name="Morris K."/>
            <person name="Thomas K."/>
            <person name="Tisa L.S."/>
        </authorList>
    </citation>
    <scope>NUCLEOTIDE SEQUENCE [LARGE SCALE GENOMIC DNA]</scope>
    <source>
        <strain evidence="1 2">Meg1</strain>
    </source>
</reference>
<gene>
    <name evidence="1" type="ORF">MEG1DRAFT_03542</name>
</gene>
<comment type="caution">
    <text evidence="1">The sequence shown here is derived from an EMBL/GenBank/DDBJ whole genome shotgun (WGS) entry which is preliminary data.</text>
</comment>
<accession>A0A081RT27</accession>
<dbReference type="AlphaFoldDB" id="A0A081RT27"/>
<dbReference type="Proteomes" id="UP000028002">
    <property type="component" value="Unassembled WGS sequence"/>
</dbReference>
<protein>
    <submittedName>
        <fullName evidence="1">Uncharacterized protein</fullName>
    </submittedName>
</protein>